<feature type="compositionally biased region" description="Polar residues" evidence="1">
    <location>
        <begin position="47"/>
        <end position="56"/>
    </location>
</feature>
<feature type="region of interest" description="Disordered" evidence="1">
    <location>
        <begin position="37"/>
        <end position="60"/>
    </location>
</feature>
<keyword evidence="2" id="KW-1133">Transmembrane helix</keyword>
<feature type="signal peptide" evidence="3">
    <location>
        <begin position="1"/>
        <end position="33"/>
    </location>
</feature>
<dbReference type="Pfam" id="PF19407">
    <property type="entry name" value="DUF5979"/>
    <property type="match status" value="1"/>
</dbReference>
<reference evidence="5 6" key="1">
    <citation type="submission" date="2018-11" db="EMBL/GenBank/DDBJ databases">
        <authorList>
            <consortium name="Pathogen Informatics"/>
        </authorList>
    </citation>
    <scope>NUCLEOTIDE SEQUENCE [LARGE SCALE GENOMIC DNA]</scope>
    <source>
        <strain evidence="5 6">NCTC10327</strain>
    </source>
</reference>
<evidence type="ECO:0000256" key="2">
    <source>
        <dbReference type="SAM" id="Phobius"/>
    </source>
</evidence>
<feature type="region of interest" description="Disordered" evidence="1">
    <location>
        <begin position="2369"/>
        <end position="2390"/>
    </location>
</feature>
<keyword evidence="2" id="KW-0812">Transmembrane</keyword>
<proteinExistence type="predicted"/>
<accession>A0A7Z8Y886</accession>
<dbReference type="InterPro" id="IPR046022">
    <property type="entry name" value="DUF5979"/>
</dbReference>
<evidence type="ECO:0000313" key="5">
    <source>
        <dbReference type="EMBL" id="VDG75524.1"/>
    </source>
</evidence>
<evidence type="ECO:0000313" key="6">
    <source>
        <dbReference type="Proteomes" id="UP000269974"/>
    </source>
</evidence>
<comment type="caution">
    <text evidence="5">The sequence shown here is derived from an EMBL/GenBank/DDBJ whole genome shotgun (WGS) entry which is preliminary data.</text>
</comment>
<feature type="compositionally biased region" description="Basic and acidic residues" evidence="1">
    <location>
        <begin position="2381"/>
        <end position="2390"/>
    </location>
</feature>
<dbReference type="Proteomes" id="UP000269974">
    <property type="component" value="Unassembled WGS sequence"/>
</dbReference>
<organism evidence="5 6">
    <name type="scientific">Actinobaculum suis</name>
    <dbReference type="NCBI Taxonomy" id="1657"/>
    <lineage>
        <taxon>Bacteria</taxon>
        <taxon>Bacillati</taxon>
        <taxon>Actinomycetota</taxon>
        <taxon>Actinomycetes</taxon>
        <taxon>Actinomycetales</taxon>
        <taxon>Actinomycetaceae</taxon>
        <taxon>Actinobaculum</taxon>
    </lineage>
</organism>
<sequence length="2390" mass="258267">MYLGSRKKNAPIAVTAWLCVLVLVMSMFGAAPAAWAQPQGTGGSKPGSVTAQNTPAEGNGGSYVVGSEQDPWPNLQGDNPFSGISEAGCEQAKIAVMFDFAGTYTWETMGGVFNDESFYGTWGYHIPNKEIRDSLWGSDKYDVNKSERENINNWGTWYNGKPYVRRMDQAQQLEDAISKLKGSPTEVGIYTFSQFDTRGGNGQELADGTIVGGHATGNTPDLPATSLATKDGYERVVEKIRSLDATNPMWPGQRREMESTSDWMWAFKKMAQHVEEYGYTDVFLISVGRSKQPAGRVNPYAQRIIDAGAKIHVLEMGPAAQHRGDVFANLSYKDPNDPYGQACAVTTSKGEPAAVWDYQDNPRYGRIGGCEEKRISYTEIKHPDGGYDIGGYYDQRISRQEQNDVRDGKFSDEINKVFYRKQCMTLTSQVMDGEKRYMGPRAGAGITATYKNKWTGRAETHALTTNEHGAAQLDPGDNVTLLGVTQTDPHDPQRDYASTPYTQDQPLRCIGYAVGKQPEPLHPSALQRAPMPDGQYGLNVEQGRAPITIGTQDTSGASGRDYSYVVCGFYGRPMQDVTYTKVSNVDPSPMGYDTIGSTFELGYTCEDPLDVGDPANAGTLDAARIYREPGDTQGAGEVPNPYSVTVDKQLQTQSVLAENVKLTRMPLGATCKVQEKVTLPPKYTDRNDPLYSSMEADRIFNSNTQYTGYGAKITSTEGKNDPATGTPIPNPSEYNSEAVLTVAPAQGNASNINSRTTFTMNKAKIKLRMRVESEGGTPPAEVLGSIEKIPVQLTCRYMSDPANPPETLKGVPFFPGMVISDVVGVPVHAVDSGDPAAGYIDFVQSEQKAAADPALGLEATALDRLATFPVGTHCVISTDIPENAVGYDPVEDGPTLAEQLAGTGWTQAKQQINSDMCAGDYQKYQKGGEYYGNMFRADGTPIPVGERDNTPLPHCLDNYTYLHSGDQQWVENPTASGVEMRLELVETIKRQENTVNITNLAGGDAAGEIMRLPTPMTGTLKCTPQGGAAGEELYERTFEIKPGTQDHALPVSFTDVPGDSTCEVSLNPSAELDANPNLEAVQYPAAKQFEVKANDVDMTLETVANYKRAPLIVTHRSVAGAGLTTPEGESKVDAQVKQITAKCKRPDGSEVDPISVEVTNDRTGNPVEKVLTEADGRGLPYGTVCSFSTEYPNLPSDVIGKAVYDNGSAGTPSGPKNRVTVGDGAKMNITSTFDKVEANIMARVANEADNFNPADSPLLPYIDDAAKLRFECPGQEPVDIYVYDAEPIDVLPVDTDCTVTLLDPQAGGDESAGVVPYTVSTEVEFYVQNPGEAKPASQPVALAPGESYTFRSPAQGSQGFLSFRNTFSILKKDVNLNVSVNATVPTEKQGTTTATIWEADGAGMEARWVQALEATPASEALWLSYRCYYSETPGEALSPERLYNPNNPLQIAVEGSQRLGENLNATVPVTIKDVPRGATCEFRIAQGAPDMAFTPINAENPVAAAAWELFDAAKLDTTNSPGFYHGADVNHSAGNASPGVYTINNYGKSAFLAVTGDAAQPSEMNYKLTYDMLPAQFNVKMKVKGDGVAQVLPTKLLDTKFRCTLNGVPVTSGRTYEANPAGVWNDPQQTPEKLLDTEPVDPNGWSTLKASRFAVGAIPNQIAGIPAGAGCEAFQTEASARIDDTSWVPTWEAGTGPMSRGVESRAQYTELAEPSGATSEAKGGYLKGQDGPVIKFKLPTKVTAPAGNVLCDASADGQGSGETCASVYGDKVGPVPPVAERFYGTITPWSEYTFNKTQLVIRKSFSGDGKELAENNDYRVHLTCYQDPDKVMVGDDELPTNQEQFEKTLELKKSGNHTAVFELLVPVHYTCTVSEFAAPTYDAKAETTFSSPSKINATETLPVTPQDPGVGQVARAAFVTNPALGGRDENRAQRVTVIDSNSKYERLRAALAVLIERDDKSTDGDYVNVGPGVGVESYDVEYDCVDPYLKDGDGQPRRYSGTVQAGNGQGPVEIKPAPNPEYDRFDSNSPQYLDLPAAAKCTITQQFQRAEGQAPGEEPKNPLDAYVYSPDSGRRNVQLDSQITISKLVDTEPYLITEKVLGTQDGRNLDNVNARPLTEKELKLSPGETTAVTFENRYQLRTANYSFGTVLEGLEGLAEIDGHQVDVTSLPFNFDVSCEYPNMPQNSTFAASGAPLNERFATHQNPAPENPDARAVPADQATNMWTKLVPEGTACTVKPDFGEDAIAQMPKDIAMKLAGAGFRWDPTVVTKPAALRDGAGDIVLNPDLRGVERQPFTAAEALTLNADTPEQVIAYKLAYTDASELPMTGVPGWRLCFLALMLGLVAAALVLTYRSTAEPLCATRTRANTNSRSTFGSDIRSQNRNERKRE</sequence>
<evidence type="ECO:0000256" key="3">
    <source>
        <dbReference type="SAM" id="SignalP"/>
    </source>
</evidence>
<evidence type="ECO:0000259" key="4">
    <source>
        <dbReference type="Pfam" id="PF19407"/>
    </source>
</evidence>
<protein>
    <recommendedName>
        <fullName evidence="4">DUF5979 domain-containing protein</fullName>
    </recommendedName>
</protein>
<feature type="transmembrane region" description="Helical" evidence="2">
    <location>
        <begin position="2332"/>
        <end position="2353"/>
    </location>
</feature>
<keyword evidence="2" id="KW-0472">Membrane</keyword>
<gene>
    <name evidence="5" type="ORF">NCTC10327_00230</name>
</gene>
<feature type="domain" description="DUF5979" evidence="4">
    <location>
        <begin position="1800"/>
        <end position="1902"/>
    </location>
</feature>
<dbReference type="EMBL" id="UYIO01000001">
    <property type="protein sequence ID" value="VDG75524.1"/>
    <property type="molecule type" value="Genomic_DNA"/>
</dbReference>
<evidence type="ECO:0000256" key="1">
    <source>
        <dbReference type="SAM" id="MobiDB-lite"/>
    </source>
</evidence>
<keyword evidence="3" id="KW-0732">Signal</keyword>
<name>A0A7Z8Y886_9ACTO</name>
<feature type="chain" id="PRO_5039498609" description="DUF5979 domain-containing protein" evidence="3">
    <location>
        <begin position="34"/>
        <end position="2390"/>
    </location>
</feature>